<evidence type="ECO:0000313" key="3">
    <source>
        <dbReference type="EMBL" id="UPL48438.1"/>
    </source>
</evidence>
<dbReference type="EMBL" id="CP095848">
    <property type="protein sequence ID" value="UPL48438.1"/>
    <property type="molecule type" value="Genomic_DNA"/>
</dbReference>
<dbReference type="SMART" id="SM00754">
    <property type="entry name" value="CHRD"/>
    <property type="match status" value="1"/>
</dbReference>
<name>A0ABY4J8Y1_9BACT</name>
<accession>A0ABY4J8Y1</accession>
<dbReference type="InterPro" id="IPR010895">
    <property type="entry name" value="CHRD"/>
</dbReference>
<evidence type="ECO:0000313" key="4">
    <source>
        <dbReference type="Proteomes" id="UP000829647"/>
    </source>
</evidence>
<dbReference type="Pfam" id="PF07452">
    <property type="entry name" value="CHRD"/>
    <property type="match status" value="1"/>
</dbReference>
<keyword evidence="1" id="KW-0732">Signal</keyword>
<dbReference type="RefSeq" id="WP_247974886.1">
    <property type="nucleotide sequence ID" value="NZ_CP095848.1"/>
</dbReference>
<organism evidence="3 4">
    <name type="scientific">Hymenobacter sublimis</name>
    <dbReference type="NCBI Taxonomy" id="2933777"/>
    <lineage>
        <taxon>Bacteria</taxon>
        <taxon>Pseudomonadati</taxon>
        <taxon>Bacteroidota</taxon>
        <taxon>Cytophagia</taxon>
        <taxon>Cytophagales</taxon>
        <taxon>Hymenobacteraceae</taxon>
        <taxon>Hymenobacter</taxon>
    </lineage>
</organism>
<feature type="chain" id="PRO_5046682327" evidence="1">
    <location>
        <begin position="21"/>
        <end position="149"/>
    </location>
</feature>
<evidence type="ECO:0000259" key="2">
    <source>
        <dbReference type="PROSITE" id="PS50933"/>
    </source>
</evidence>
<dbReference type="PROSITE" id="PS51257">
    <property type="entry name" value="PROKAR_LIPOPROTEIN"/>
    <property type="match status" value="1"/>
</dbReference>
<keyword evidence="4" id="KW-1185">Reference proteome</keyword>
<gene>
    <name evidence="3" type="ORF">MWH26_14720</name>
</gene>
<evidence type="ECO:0000256" key="1">
    <source>
        <dbReference type="SAM" id="SignalP"/>
    </source>
</evidence>
<protein>
    <submittedName>
        <fullName evidence="3">CHRD domain-containing protein</fullName>
    </submittedName>
</protein>
<feature type="domain" description="CHRD" evidence="2">
    <location>
        <begin position="34"/>
        <end position="149"/>
    </location>
</feature>
<proteinExistence type="predicted"/>
<feature type="signal peptide" evidence="1">
    <location>
        <begin position="1"/>
        <end position="20"/>
    </location>
</feature>
<sequence>MNLKTTALFLLLSGSSVLVACDKEDEKTTAPATDTVQMMATLNSKNEVTPTTSAATGSMTGTYNKTTRELNYTITYQGMTPTMGHFHRGAAGVDGNAFVTYADVTKSPITGTTTLSEADAALLMKGEVYVNLHTSANPKGEIRGQVMTK</sequence>
<dbReference type="Proteomes" id="UP000829647">
    <property type="component" value="Chromosome"/>
</dbReference>
<reference evidence="3 4" key="1">
    <citation type="submission" date="2022-04" db="EMBL/GenBank/DDBJ databases">
        <title>Hymenobacter sp. isolated from the air.</title>
        <authorList>
            <person name="Won M."/>
            <person name="Lee C.-M."/>
            <person name="Woen H.-Y."/>
            <person name="Kwon S.-W."/>
        </authorList>
    </citation>
    <scope>NUCLEOTIDE SEQUENCE [LARGE SCALE GENOMIC DNA]</scope>
    <source>
        <strain evidence="4">5516 S-25</strain>
    </source>
</reference>
<dbReference type="PROSITE" id="PS50933">
    <property type="entry name" value="CHRD"/>
    <property type="match status" value="1"/>
</dbReference>